<dbReference type="EMBL" id="JAOPKA010000002">
    <property type="protein sequence ID" value="MCU4740570.1"/>
    <property type="molecule type" value="Genomic_DNA"/>
</dbReference>
<dbReference type="Proteomes" id="UP001321018">
    <property type="component" value="Unassembled WGS sequence"/>
</dbReference>
<sequence length="45" mass="4725">MTDDRLDGVITGAIDRWGTLEVDWNGVLDGTAPVLPVTLSGVDSP</sequence>
<dbReference type="RefSeq" id="WP_338002416.1">
    <property type="nucleotide sequence ID" value="NZ_JAOPKA010000002.1"/>
</dbReference>
<evidence type="ECO:0000313" key="1">
    <source>
        <dbReference type="EMBL" id="MCU4740570.1"/>
    </source>
</evidence>
<name>A0AAP3E0L8_9EURY</name>
<gene>
    <name evidence="1" type="ORF">OB960_04050</name>
</gene>
<accession>A0AAP3E0L8</accession>
<evidence type="ECO:0000313" key="2">
    <source>
        <dbReference type="Proteomes" id="UP001321018"/>
    </source>
</evidence>
<organism evidence="1 2">
    <name type="scientific">Natronoglomus mannanivorans</name>
    <dbReference type="NCBI Taxonomy" id="2979990"/>
    <lineage>
        <taxon>Archaea</taxon>
        <taxon>Methanobacteriati</taxon>
        <taxon>Methanobacteriota</taxon>
        <taxon>Stenosarchaea group</taxon>
        <taxon>Halobacteria</taxon>
        <taxon>Halobacteriales</taxon>
        <taxon>Natrialbaceae</taxon>
        <taxon>Natronoglomus</taxon>
    </lineage>
</organism>
<protein>
    <submittedName>
        <fullName evidence="1">Uncharacterized protein</fullName>
    </submittedName>
</protein>
<proteinExistence type="predicted"/>
<comment type="caution">
    <text evidence="1">The sequence shown here is derived from an EMBL/GenBank/DDBJ whole genome shotgun (WGS) entry which is preliminary data.</text>
</comment>
<reference evidence="1" key="1">
    <citation type="submission" date="2022-09" db="EMBL/GenBank/DDBJ databases">
        <title>Enrichment on poylsaccharides allowed isolation of novel metabolic and taxonomic groups of Haloarchaea.</title>
        <authorList>
            <person name="Sorokin D.Y."/>
            <person name="Elcheninov A.G."/>
            <person name="Khizhniak T.V."/>
            <person name="Kolganova T.V."/>
            <person name="Kublanov I.V."/>
        </authorList>
    </citation>
    <scope>NUCLEOTIDE SEQUENCE</scope>
    <source>
        <strain evidence="1">AArc-xg1-1</strain>
    </source>
</reference>
<dbReference type="AlphaFoldDB" id="A0AAP3E0L8"/>